<reference evidence="3" key="1">
    <citation type="journal article" date="2009" name="Nature">
        <title>The Schistosoma japonicum genome reveals features of host-parasite interplay.</title>
        <authorList>
            <person name="Liu F."/>
            <person name="Zhou Y."/>
            <person name="Wang Z.Q."/>
            <person name="Lu G."/>
            <person name="Zheng H."/>
            <person name="Brindley P.J."/>
            <person name="McManus D.P."/>
            <person name="Blair D."/>
            <person name="Zhang Q.H."/>
            <person name="Zhong Y."/>
            <person name="Wang S."/>
            <person name="Han Z.G."/>
            <person name="Chen Z."/>
        </authorList>
    </citation>
    <scope>NUCLEOTIDE SEQUENCE</scope>
    <source>
        <strain evidence="3">Anhui</strain>
    </source>
</reference>
<evidence type="ECO:0000313" key="3">
    <source>
        <dbReference type="EMBL" id="CAX72880.1"/>
    </source>
</evidence>
<dbReference type="PANTHER" id="PTHR23153:SF38">
    <property type="entry name" value="UBX DOMAIN-CONTAINING PROTEIN 6"/>
    <property type="match status" value="1"/>
</dbReference>
<feature type="region of interest" description="Disordered" evidence="1">
    <location>
        <begin position="18"/>
        <end position="91"/>
    </location>
</feature>
<dbReference type="CDD" id="cd16119">
    <property type="entry name" value="UBX_UBXN6"/>
    <property type="match status" value="1"/>
</dbReference>
<reference evidence="3" key="2">
    <citation type="submission" date="2009-03" db="EMBL/GenBank/DDBJ databases">
        <authorList>
            <person name="Gang L."/>
        </authorList>
    </citation>
    <scope>NUCLEOTIDE SEQUENCE</scope>
    <source>
        <strain evidence="3">Anhui</strain>
    </source>
</reference>
<feature type="domain" description="UBX" evidence="2">
    <location>
        <begin position="370"/>
        <end position="458"/>
    </location>
</feature>
<feature type="compositionally biased region" description="Basic and acidic residues" evidence="1">
    <location>
        <begin position="19"/>
        <end position="31"/>
    </location>
</feature>
<dbReference type="InterPro" id="IPR001012">
    <property type="entry name" value="UBX_dom"/>
</dbReference>
<name>C1LDV2_SCHJA</name>
<dbReference type="GO" id="GO:0005737">
    <property type="term" value="C:cytoplasm"/>
    <property type="evidence" value="ECO:0007669"/>
    <property type="project" value="TreeGrafter"/>
</dbReference>
<sequence length="484" mass="54906">MDNIVKFFKQKNVNRKFSKLGEGHRLNDGSVHHSSRATSKTKSESTSRQQMAPSSKSVEAAMSRLTVMQAQDSGSQTVHTENSTQFGRNMQNKPVGVEYEPQAVRHVDTDKPVVVPQLLFWCPNLFGDTVVGSRDKIEQAIQNYLTSESTCNINEATVLMLVRGIERSKLPPSSNIPLSELPSISEIKENRKQNIIRILQNLISAPENPMYRRLRASNKLINDLLSIDGLESFLTICNFKKTMLPVARPSEQTEGAEQSAQKNSEDVIEKEIFYQISEEDASNREHLEKLLNLFVTADPILPELYRDTKVYRATGRTLTCIPRDHLPDEFFCQTKEEFRKYVGQQHQIIEESGMLLTKAMRERLRTQNIKSFRYAVIRIRFPDNLLLQGTFYSMDKLLTVRQWISECLAEPYSFRLYAPPSIQTATLVNAPPTVHVELTDDHVTLNEIGLAPSSLLNVIFDDSKQGVSAIGFLRSDLAQSIEII</sequence>
<dbReference type="Gene3D" id="1.20.58.2190">
    <property type="match status" value="1"/>
</dbReference>
<dbReference type="Gene3D" id="3.10.20.90">
    <property type="entry name" value="Phosphatidylinositol 3-kinase Catalytic Subunit, Chain A, domain 1"/>
    <property type="match status" value="1"/>
</dbReference>
<feature type="compositionally biased region" description="Polar residues" evidence="1">
    <location>
        <begin position="36"/>
        <end position="57"/>
    </location>
</feature>
<dbReference type="InterPro" id="IPR029071">
    <property type="entry name" value="Ubiquitin-like_domsf"/>
</dbReference>
<dbReference type="AlphaFoldDB" id="C1LDV2"/>
<proteinExistence type="evidence at transcript level"/>
<evidence type="ECO:0000259" key="2">
    <source>
        <dbReference type="PROSITE" id="PS50033"/>
    </source>
</evidence>
<organism evidence="3">
    <name type="scientific">Schistosoma japonicum</name>
    <name type="common">Blood fluke</name>
    <dbReference type="NCBI Taxonomy" id="6182"/>
    <lineage>
        <taxon>Eukaryota</taxon>
        <taxon>Metazoa</taxon>
        <taxon>Spiralia</taxon>
        <taxon>Lophotrochozoa</taxon>
        <taxon>Platyhelminthes</taxon>
        <taxon>Trematoda</taxon>
        <taxon>Digenea</taxon>
        <taxon>Strigeidida</taxon>
        <taxon>Schistosomatoidea</taxon>
        <taxon>Schistosomatidae</taxon>
        <taxon>Schistosoma</taxon>
    </lineage>
</organism>
<dbReference type="SUPFAM" id="SSF143503">
    <property type="entry name" value="PUG domain-like"/>
    <property type="match status" value="1"/>
</dbReference>
<dbReference type="PROSITE" id="PS50033">
    <property type="entry name" value="UBX"/>
    <property type="match status" value="1"/>
</dbReference>
<dbReference type="PANTHER" id="PTHR23153">
    <property type="entry name" value="UBX-RELATED"/>
    <property type="match status" value="1"/>
</dbReference>
<feature type="compositionally biased region" description="Polar residues" evidence="1">
    <location>
        <begin position="66"/>
        <end position="91"/>
    </location>
</feature>
<dbReference type="CDD" id="cd09212">
    <property type="entry name" value="PUB"/>
    <property type="match status" value="1"/>
</dbReference>
<dbReference type="EMBL" id="FN317149">
    <property type="protein sequence ID" value="CAX72880.1"/>
    <property type="molecule type" value="mRNA"/>
</dbReference>
<accession>C1LDV2</accession>
<protein>
    <submittedName>
        <fullName evidence="3">UBX domain-containing protein 1</fullName>
    </submittedName>
</protein>
<dbReference type="SUPFAM" id="SSF54236">
    <property type="entry name" value="Ubiquitin-like"/>
    <property type="match status" value="1"/>
</dbReference>
<evidence type="ECO:0000256" key="1">
    <source>
        <dbReference type="SAM" id="MobiDB-lite"/>
    </source>
</evidence>
<dbReference type="InterPro" id="IPR036339">
    <property type="entry name" value="PUB-like_dom_sf"/>
</dbReference>